<dbReference type="PANTHER" id="PTHR31099:SF28">
    <property type="entry name" value="F5J5.12"/>
    <property type="match status" value="1"/>
</dbReference>
<organism evidence="4 5">
    <name type="scientific">Cuscuta campestris</name>
    <dbReference type="NCBI Taxonomy" id="132261"/>
    <lineage>
        <taxon>Eukaryota</taxon>
        <taxon>Viridiplantae</taxon>
        <taxon>Streptophyta</taxon>
        <taxon>Embryophyta</taxon>
        <taxon>Tracheophyta</taxon>
        <taxon>Spermatophyta</taxon>
        <taxon>Magnoliopsida</taxon>
        <taxon>eudicotyledons</taxon>
        <taxon>Gunneridae</taxon>
        <taxon>Pentapetalae</taxon>
        <taxon>asterids</taxon>
        <taxon>lamiids</taxon>
        <taxon>Solanales</taxon>
        <taxon>Convolvulaceae</taxon>
        <taxon>Cuscuteae</taxon>
        <taxon>Cuscuta</taxon>
        <taxon>Cuscuta subgen. Grammica</taxon>
        <taxon>Cuscuta sect. Cleistogrammica</taxon>
    </lineage>
</organism>
<dbReference type="SUPFAM" id="SSF54001">
    <property type="entry name" value="Cysteine proteinases"/>
    <property type="match status" value="1"/>
</dbReference>
<dbReference type="InterPro" id="IPR038765">
    <property type="entry name" value="Papain-like_cys_pep_sf"/>
</dbReference>
<feature type="compositionally biased region" description="Polar residues" evidence="2">
    <location>
        <begin position="277"/>
        <end position="296"/>
    </location>
</feature>
<feature type="compositionally biased region" description="Acidic residues" evidence="2">
    <location>
        <begin position="301"/>
        <end position="315"/>
    </location>
</feature>
<dbReference type="PANTHER" id="PTHR31099">
    <property type="entry name" value="OS06G0165300 PROTEIN"/>
    <property type="match status" value="1"/>
</dbReference>
<accession>A0A484NIU2</accession>
<protein>
    <recommendedName>
        <fullName evidence="3">Transposase (putative) gypsy type domain-containing protein</fullName>
    </recommendedName>
</protein>
<feature type="compositionally biased region" description="Basic and acidic residues" evidence="2">
    <location>
        <begin position="805"/>
        <end position="817"/>
    </location>
</feature>
<evidence type="ECO:0000256" key="2">
    <source>
        <dbReference type="SAM" id="MobiDB-lite"/>
    </source>
</evidence>
<dbReference type="Pfam" id="PF04195">
    <property type="entry name" value="Transposase_28"/>
    <property type="match status" value="1"/>
</dbReference>
<reference evidence="4 5" key="1">
    <citation type="submission" date="2018-04" db="EMBL/GenBank/DDBJ databases">
        <authorList>
            <person name="Vogel A."/>
        </authorList>
    </citation>
    <scope>NUCLEOTIDE SEQUENCE [LARGE SCALE GENOMIC DNA]</scope>
</reference>
<feature type="region of interest" description="Disordered" evidence="2">
    <location>
        <begin position="609"/>
        <end position="664"/>
    </location>
</feature>
<feature type="region of interest" description="Disordered" evidence="2">
    <location>
        <begin position="805"/>
        <end position="840"/>
    </location>
</feature>
<dbReference type="Proteomes" id="UP000595140">
    <property type="component" value="Unassembled WGS sequence"/>
</dbReference>
<gene>
    <name evidence="4" type="ORF">CCAM_LOCUS42193</name>
</gene>
<feature type="coiled-coil region" evidence="1">
    <location>
        <begin position="700"/>
        <end position="727"/>
    </location>
</feature>
<name>A0A484NIU2_9ASTE</name>
<dbReference type="EMBL" id="OOIL02006696">
    <property type="protein sequence ID" value="VFR00418.1"/>
    <property type="molecule type" value="Genomic_DNA"/>
</dbReference>
<dbReference type="InterPro" id="IPR007321">
    <property type="entry name" value="Transposase_28"/>
</dbReference>
<evidence type="ECO:0000313" key="4">
    <source>
        <dbReference type="EMBL" id="VFR00418.1"/>
    </source>
</evidence>
<sequence length="840" mass="93733">MRAMDLRTVRTRSYDPTLEVGTASLVPKYWPSRKTTTMEHIITTESYYGLVCLGAPTQRHISFSFFTFTSLPLSRVGVDKIPATKTMGWVGESNPELMDTDFCIGFALRNVIQTGANKAAKEKGILAPQISLTQLVDIVKKFPNTPQRRNIKNVLNYLMKMKATDGLVAEDDYDKSTKAPRKGARRYRMIASWTGIDPEDENFSDQVMTAIRTNGAVVGELCMPSSSKIEIGHAVSFIGWEYKRQGISSSDAYASEESSTSSSSTGSSLSSFETRSGPNTTVPEPQPVNQMPGQVSQERDEPVDDEPAPYDPDSESYERWVNRLDAAGYFPLPSSYPLDIYPRVSKIAQNKARRNLPEGYVLEYDPSWPNIIEPHRDDRVGFHIISLESGTVFPLRPLLVELCHCFKVLPGQLTPNAHRFLNAFVNICSHLKIDPSLRFFLYLFEVLPGKSGCDGYVYFKGRNGRQFISDLPQSNRLWKEKFVFIKFPTVSPLAGIKWNDHLLKPQYTEPANAPDLEESLEKLLQGDPFTGQMFHYGAWIWRISPGGTGTPRANEAAGHGVPAPGNTAEAGGSSHPEMNFRAFNIPTKKTGGPSSTAPRTVLVQQEPVEINSEEETRPTGRTSQAGRTTVNPPLDKGKGKVRTKHAAATHPSAKRRRGESVPATESLEELWVKMGRKLKEMGEVGPETLRKLAEDSPSRSLQLEEKLKRLEAHNQELQDLTTRQLDEMANLSAVAGRANAEEQERPGRARQWMEENLVEAARVLTSSEERTMEGFKLLYREEQGKEMITQIGSYGFMSGQKRDREATHAILAERDPDFNAESYGLAPIPDEEPAPPFPLE</sequence>
<dbReference type="OrthoDB" id="384458at2759"/>
<evidence type="ECO:0000259" key="3">
    <source>
        <dbReference type="Pfam" id="PF04195"/>
    </source>
</evidence>
<feature type="region of interest" description="Disordered" evidence="2">
    <location>
        <begin position="255"/>
        <end position="315"/>
    </location>
</feature>
<feature type="compositionally biased region" description="Polar residues" evidence="2">
    <location>
        <begin position="619"/>
        <end position="631"/>
    </location>
</feature>
<feature type="compositionally biased region" description="Basic residues" evidence="2">
    <location>
        <begin position="639"/>
        <end position="657"/>
    </location>
</feature>
<proteinExistence type="predicted"/>
<dbReference type="AlphaFoldDB" id="A0A484NIU2"/>
<feature type="domain" description="Transposase (putative) gypsy type" evidence="3">
    <location>
        <begin position="386"/>
        <end position="446"/>
    </location>
</feature>
<feature type="compositionally biased region" description="Low complexity" evidence="2">
    <location>
        <begin position="255"/>
        <end position="276"/>
    </location>
</feature>
<feature type="region of interest" description="Disordered" evidence="2">
    <location>
        <begin position="550"/>
        <end position="573"/>
    </location>
</feature>
<keyword evidence="5" id="KW-1185">Reference proteome</keyword>
<keyword evidence="1" id="KW-0175">Coiled coil</keyword>
<evidence type="ECO:0000313" key="5">
    <source>
        <dbReference type="Proteomes" id="UP000595140"/>
    </source>
</evidence>
<evidence type="ECO:0000256" key="1">
    <source>
        <dbReference type="SAM" id="Coils"/>
    </source>
</evidence>